<reference evidence="2" key="1">
    <citation type="submission" date="2021-02" db="EMBL/GenBank/DDBJ databases">
        <authorList>
            <person name="Dougan E. K."/>
            <person name="Rhodes N."/>
            <person name="Thang M."/>
            <person name="Chan C."/>
        </authorList>
    </citation>
    <scope>NUCLEOTIDE SEQUENCE</scope>
</reference>
<evidence type="ECO:0000313" key="3">
    <source>
        <dbReference type="Proteomes" id="UP000626109"/>
    </source>
</evidence>
<feature type="non-terminal residue" evidence="2">
    <location>
        <position position="1"/>
    </location>
</feature>
<feature type="non-terminal residue" evidence="2">
    <location>
        <position position="118"/>
    </location>
</feature>
<feature type="region of interest" description="Disordered" evidence="1">
    <location>
        <begin position="53"/>
        <end position="118"/>
    </location>
</feature>
<feature type="compositionally biased region" description="Low complexity" evidence="1">
    <location>
        <begin position="87"/>
        <end position="96"/>
    </location>
</feature>
<accession>A0A813IG20</accession>
<proteinExistence type="predicted"/>
<evidence type="ECO:0000256" key="1">
    <source>
        <dbReference type="SAM" id="MobiDB-lite"/>
    </source>
</evidence>
<sequence length="118" mass="11301">AIVSMAGPSSDALLATAAAGAISALCGGGSDAACRAELATAGAVPVLLLRLCGPDPEESREPAEPSGDGSAPATSTAPLTADEEDGSAPAAAAAPLDADEEEEREGPECDPAKAPSAM</sequence>
<gene>
    <name evidence="2" type="ORF">PGLA2088_LOCUS8145</name>
</gene>
<dbReference type="Proteomes" id="UP000626109">
    <property type="component" value="Unassembled WGS sequence"/>
</dbReference>
<dbReference type="EMBL" id="CAJNNW010008698">
    <property type="protein sequence ID" value="CAE8650281.1"/>
    <property type="molecule type" value="Genomic_DNA"/>
</dbReference>
<feature type="compositionally biased region" description="Low complexity" evidence="1">
    <location>
        <begin position="70"/>
        <end position="80"/>
    </location>
</feature>
<dbReference type="AlphaFoldDB" id="A0A813IG20"/>
<name>A0A813IG20_POLGL</name>
<protein>
    <submittedName>
        <fullName evidence="2">Uncharacterized protein</fullName>
    </submittedName>
</protein>
<organism evidence="2 3">
    <name type="scientific">Polarella glacialis</name>
    <name type="common">Dinoflagellate</name>
    <dbReference type="NCBI Taxonomy" id="89957"/>
    <lineage>
        <taxon>Eukaryota</taxon>
        <taxon>Sar</taxon>
        <taxon>Alveolata</taxon>
        <taxon>Dinophyceae</taxon>
        <taxon>Suessiales</taxon>
        <taxon>Suessiaceae</taxon>
        <taxon>Polarella</taxon>
    </lineage>
</organism>
<comment type="caution">
    <text evidence="2">The sequence shown here is derived from an EMBL/GenBank/DDBJ whole genome shotgun (WGS) entry which is preliminary data.</text>
</comment>
<evidence type="ECO:0000313" key="2">
    <source>
        <dbReference type="EMBL" id="CAE8650281.1"/>
    </source>
</evidence>